<dbReference type="AlphaFoldDB" id="A0A2Z2MKG8"/>
<dbReference type="RefSeq" id="WP_088855373.1">
    <property type="nucleotide sequence ID" value="NZ_CP015103.1"/>
</dbReference>
<dbReference type="Proteomes" id="UP000250125">
    <property type="component" value="Chromosome"/>
</dbReference>
<sequence>MEKDRKKLKIYIPGIKFPLQDRGVSPPTSLPTPSPREWGFAPRKTGNYVSQPFLILLNTGGGCAPYNPQGEVK</sequence>
<evidence type="ECO:0000256" key="1">
    <source>
        <dbReference type="SAM" id="MobiDB-lite"/>
    </source>
</evidence>
<protein>
    <submittedName>
        <fullName evidence="2">Uncharacterized protein</fullName>
    </submittedName>
</protein>
<keyword evidence="3" id="KW-1185">Reference proteome</keyword>
<gene>
    <name evidence="2" type="ORF">A3L11_02385</name>
</gene>
<feature type="region of interest" description="Disordered" evidence="1">
    <location>
        <begin position="22"/>
        <end position="42"/>
    </location>
</feature>
<dbReference type="EMBL" id="CP015103">
    <property type="protein sequence ID" value="ASJ08135.1"/>
    <property type="molecule type" value="Genomic_DNA"/>
</dbReference>
<dbReference type="OrthoDB" id="102267at2157"/>
<reference evidence="2 3" key="1">
    <citation type="submission" date="2016-04" db="EMBL/GenBank/DDBJ databases">
        <title>Complete genome sequence of Thermococcus siculi type strain RG-20.</title>
        <authorList>
            <person name="Oger P.M."/>
        </authorList>
    </citation>
    <scope>NUCLEOTIDE SEQUENCE [LARGE SCALE GENOMIC DNA]</scope>
    <source>
        <strain evidence="2 3">RG-20</strain>
    </source>
</reference>
<dbReference type="KEGG" id="tsl:A3L11_02385"/>
<organism evidence="2 3">
    <name type="scientific">Thermococcus siculi</name>
    <dbReference type="NCBI Taxonomy" id="72803"/>
    <lineage>
        <taxon>Archaea</taxon>
        <taxon>Methanobacteriati</taxon>
        <taxon>Methanobacteriota</taxon>
        <taxon>Thermococci</taxon>
        <taxon>Thermococcales</taxon>
        <taxon>Thermococcaceae</taxon>
        <taxon>Thermococcus</taxon>
    </lineage>
</organism>
<accession>A0A2Z2MKG8</accession>
<evidence type="ECO:0000313" key="2">
    <source>
        <dbReference type="EMBL" id="ASJ08135.1"/>
    </source>
</evidence>
<evidence type="ECO:0000313" key="3">
    <source>
        <dbReference type="Proteomes" id="UP000250125"/>
    </source>
</evidence>
<proteinExistence type="predicted"/>
<name>A0A2Z2MKG8_9EURY</name>
<dbReference type="GeneID" id="33317049"/>